<evidence type="ECO:0000313" key="7">
    <source>
        <dbReference type="Proteomes" id="UP000028006"/>
    </source>
</evidence>
<dbReference type="InterPro" id="IPR036896">
    <property type="entry name" value="Avidin-like_sf"/>
</dbReference>
<dbReference type="GO" id="GO:0009374">
    <property type="term" value="F:biotin binding"/>
    <property type="evidence" value="ECO:0007669"/>
    <property type="project" value="InterPro"/>
</dbReference>
<dbReference type="PROSITE" id="PS51326">
    <property type="entry name" value="AVIDIN_2"/>
    <property type="match status" value="1"/>
</dbReference>
<sequence length="165" mass="17914">MYKRTVTRLFLCGMLAAACPFSTVYAAPLTKTPVQLPETGKPSMQDLFHGYWVNTRGSSLDLKENAGQLSGYFTTAVAKTRSCIGVPLAITGSTNKNAMAISFSLASCGSSAVIALTGLIMKDQNGKEQLRTQTLVQFNGKESWDSQVLTTDYYTRQEPGKKTSH</sequence>
<dbReference type="EMBL" id="JOKG01000004">
    <property type="protein sequence ID" value="KEQ12741.1"/>
    <property type="molecule type" value="Genomic_DNA"/>
</dbReference>
<accession>A0A081N2R8</accession>
<reference evidence="6 7" key="1">
    <citation type="submission" date="2014-06" db="EMBL/GenBank/DDBJ databases">
        <title>Whole Genome Sequences of Three Symbiotic Endozoicomonas Bacteria.</title>
        <authorList>
            <person name="Neave M.J."/>
            <person name="Apprill A."/>
            <person name="Voolstra C.R."/>
        </authorList>
    </citation>
    <scope>NUCLEOTIDE SEQUENCE [LARGE SCALE GENOMIC DNA]</scope>
    <source>
        <strain evidence="6 7">LMG 24815</strain>
    </source>
</reference>
<dbReference type="Gene3D" id="2.40.128.30">
    <property type="entry name" value="Avidin-like"/>
    <property type="match status" value="1"/>
</dbReference>
<comment type="subcellular location">
    <subcellularLocation>
        <location evidence="1">Secreted</location>
    </subcellularLocation>
</comment>
<name>A0A081N2R8_9GAMM</name>
<keyword evidence="4" id="KW-0812">Transmembrane</keyword>
<dbReference type="Proteomes" id="UP000028006">
    <property type="component" value="Unassembled WGS sequence"/>
</dbReference>
<feature type="transmembrane region" description="Helical" evidence="4">
    <location>
        <begin position="98"/>
        <end position="121"/>
    </location>
</feature>
<dbReference type="SUPFAM" id="SSF50876">
    <property type="entry name" value="Avidin/streptavidin"/>
    <property type="match status" value="1"/>
</dbReference>
<dbReference type="AlphaFoldDB" id="A0A081N2R8"/>
<keyword evidence="4" id="KW-0472">Membrane</keyword>
<dbReference type="PROSITE" id="PS51257">
    <property type="entry name" value="PROKAR_LIPOPROTEIN"/>
    <property type="match status" value="1"/>
</dbReference>
<protein>
    <submittedName>
        <fullName evidence="6">Uncharacterized protein</fullName>
    </submittedName>
</protein>
<evidence type="ECO:0000313" key="6">
    <source>
        <dbReference type="EMBL" id="KEQ12741.1"/>
    </source>
</evidence>
<evidence type="ECO:0000256" key="4">
    <source>
        <dbReference type="SAM" id="Phobius"/>
    </source>
</evidence>
<dbReference type="Pfam" id="PF01382">
    <property type="entry name" value="Avidin"/>
    <property type="match status" value="1"/>
</dbReference>
<dbReference type="InterPro" id="IPR005468">
    <property type="entry name" value="Avidin/str"/>
</dbReference>
<dbReference type="SMR" id="A0A081N2R8"/>
<keyword evidence="2" id="KW-0964">Secreted</keyword>
<dbReference type="RefSeq" id="WP_034878095.1">
    <property type="nucleotide sequence ID" value="NZ_JOKG01000004.1"/>
</dbReference>
<proteinExistence type="predicted"/>
<evidence type="ECO:0000256" key="2">
    <source>
        <dbReference type="ARBA" id="ARBA00022525"/>
    </source>
</evidence>
<dbReference type="GO" id="GO:0005576">
    <property type="term" value="C:extracellular region"/>
    <property type="evidence" value="ECO:0007669"/>
    <property type="project" value="UniProtKB-SubCell"/>
</dbReference>
<organism evidence="6 7">
    <name type="scientific">Endozoicomonas montiporae</name>
    <dbReference type="NCBI Taxonomy" id="1027273"/>
    <lineage>
        <taxon>Bacteria</taxon>
        <taxon>Pseudomonadati</taxon>
        <taxon>Pseudomonadota</taxon>
        <taxon>Gammaproteobacteria</taxon>
        <taxon>Oceanospirillales</taxon>
        <taxon>Endozoicomonadaceae</taxon>
        <taxon>Endozoicomonas</taxon>
    </lineage>
</organism>
<comment type="caution">
    <text evidence="6">The sequence shown here is derived from an EMBL/GenBank/DDBJ whole genome shotgun (WGS) entry which is preliminary data.</text>
</comment>
<gene>
    <name evidence="6" type="ORF">GZ77_19950</name>
</gene>
<keyword evidence="4" id="KW-1133">Transmembrane helix</keyword>
<feature type="signal peptide" evidence="5">
    <location>
        <begin position="1"/>
        <end position="26"/>
    </location>
</feature>
<evidence type="ECO:0000256" key="5">
    <source>
        <dbReference type="SAM" id="SignalP"/>
    </source>
</evidence>
<keyword evidence="7" id="KW-1185">Reference proteome</keyword>
<dbReference type="PANTHER" id="PTHR34399">
    <property type="entry name" value="AVIDIN-RELATED"/>
    <property type="match status" value="1"/>
</dbReference>
<feature type="chain" id="PRO_5001760570" evidence="5">
    <location>
        <begin position="27"/>
        <end position="165"/>
    </location>
</feature>
<dbReference type="InterPro" id="IPR051764">
    <property type="entry name" value="Avidin/Streptavidin-rel"/>
</dbReference>
<evidence type="ECO:0000256" key="3">
    <source>
        <dbReference type="ARBA" id="ARBA00022729"/>
    </source>
</evidence>
<keyword evidence="3 5" id="KW-0732">Signal</keyword>
<evidence type="ECO:0000256" key="1">
    <source>
        <dbReference type="ARBA" id="ARBA00004613"/>
    </source>
</evidence>